<accession>A0A428MFW9</accession>
<proteinExistence type="predicted"/>
<name>A0A428MFW9_9BACT</name>
<reference evidence="2 3" key="1">
    <citation type="submission" date="2018-12" db="EMBL/GenBank/DDBJ databases">
        <title>Sequencing of bacterial isolates from soil warming experiment in Harvard Forest, Massachusetts, USA.</title>
        <authorList>
            <person name="Deangelis K."/>
        </authorList>
    </citation>
    <scope>NUCLEOTIDE SEQUENCE [LARGE SCALE GENOMIC DNA]</scope>
    <source>
        <strain evidence="2 3">EB153</strain>
    </source>
</reference>
<dbReference type="RefSeq" id="WP_185827034.1">
    <property type="nucleotide sequence ID" value="NZ_RSDW01000001.1"/>
</dbReference>
<keyword evidence="1" id="KW-1133">Transmembrane helix</keyword>
<organism evidence="2 3">
    <name type="scientific">Edaphobacter aggregans</name>
    <dbReference type="NCBI Taxonomy" id="570835"/>
    <lineage>
        <taxon>Bacteria</taxon>
        <taxon>Pseudomonadati</taxon>
        <taxon>Acidobacteriota</taxon>
        <taxon>Terriglobia</taxon>
        <taxon>Terriglobales</taxon>
        <taxon>Acidobacteriaceae</taxon>
        <taxon>Edaphobacter</taxon>
    </lineage>
</organism>
<dbReference type="Proteomes" id="UP000269669">
    <property type="component" value="Unassembled WGS sequence"/>
</dbReference>
<keyword evidence="1" id="KW-0472">Membrane</keyword>
<comment type="caution">
    <text evidence="2">The sequence shown here is derived from an EMBL/GenBank/DDBJ whole genome shotgun (WGS) entry which is preliminary data.</text>
</comment>
<feature type="transmembrane region" description="Helical" evidence="1">
    <location>
        <begin position="36"/>
        <end position="57"/>
    </location>
</feature>
<protein>
    <submittedName>
        <fullName evidence="2">Uncharacterized protein</fullName>
    </submittedName>
</protein>
<sequence>MEYDKFKNDASVYQSTARAEDGIQPQGRWSALCEGVLIPIGSLFAVFLTMLGLMLIAD</sequence>
<evidence type="ECO:0000313" key="3">
    <source>
        <dbReference type="Proteomes" id="UP000269669"/>
    </source>
</evidence>
<gene>
    <name evidence="2" type="ORF">EDE15_1360</name>
</gene>
<keyword evidence="1" id="KW-0812">Transmembrane</keyword>
<keyword evidence="3" id="KW-1185">Reference proteome</keyword>
<evidence type="ECO:0000313" key="2">
    <source>
        <dbReference type="EMBL" id="RSL15855.1"/>
    </source>
</evidence>
<dbReference type="AlphaFoldDB" id="A0A428MFW9"/>
<evidence type="ECO:0000256" key="1">
    <source>
        <dbReference type="SAM" id="Phobius"/>
    </source>
</evidence>
<dbReference type="EMBL" id="RSDW01000001">
    <property type="protein sequence ID" value="RSL15855.1"/>
    <property type="molecule type" value="Genomic_DNA"/>
</dbReference>